<keyword evidence="1" id="KW-0614">Plasmid</keyword>
<reference evidence="1 2" key="1">
    <citation type="submission" date="2022-12" db="EMBL/GenBank/DDBJ databases">
        <title>Assessment of beneficial effects and identification of host adaptation-associated genes of Ligilactobacillus salivarius isolated from Meles meles.</title>
        <authorList>
            <person name="Wang Y."/>
        </authorList>
    </citation>
    <scope>NUCLEOTIDE SEQUENCE [LARGE SCALE GENOMIC DNA]</scope>
    <source>
        <strain evidence="1 2">S35</strain>
        <plasmid evidence="1 2">unnamed1</plasmid>
    </source>
</reference>
<proteinExistence type="predicted"/>
<name>A0ABD7YYQ9_9LACO</name>
<accession>A0ABD7YYQ9</accession>
<geneLocation type="plasmid" evidence="1 2">
    <name>unnamed1</name>
</geneLocation>
<evidence type="ECO:0000313" key="2">
    <source>
        <dbReference type="Proteomes" id="UP001224533"/>
    </source>
</evidence>
<dbReference type="AlphaFoldDB" id="A0ABD7YYQ9"/>
<evidence type="ECO:0000313" key="1">
    <source>
        <dbReference type="EMBL" id="WHS18776.1"/>
    </source>
</evidence>
<dbReference type="EMBL" id="CP114510">
    <property type="protein sequence ID" value="WHS18776.1"/>
    <property type="molecule type" value="Genomic_DNA"/>
</dbReference>
<sequence>MMMKLVQEFQKVHILIAVVEDDEKADRLKKILAVGIVSGIGKRDNKKENTEKVSKEDSKEYEEIVSVLDKENTPESLEKFQRMKYNDERYKKLKDRVTWKQAKFPTQKSFKGHFKTHGKEFGEITQLQYQKLAADLLSVPVSENVLGYDTDTRRVRYDLTTETITIGKNYNNVQAEQKGGILL</sequence>
<protein>
    <submittedName>
        <fullName evidence="1">Uncharacterized protein</fullName>
    </submittedName>
</protein>
<organism evidence="1 2">
    <name type="scientific">Ligilactobacillus salivarius</name>
    <dbReference type="NCBI Taxonomy" id="1624"/>
    <lineage>
        <taxon>Bacteria</taxon>
        <taxon>Bacillati</taxon>
        <taxon>Bacillota</taxon>
        <taxon>Bacilli</taxon>
        <taxon>Lactobacillales</taxon>
        <taxon>Lactobacillaceae</taxon>
        <taxon>Ligilactobacillus</taxon>
    </lineage>
</organism>
<dbReference type="Proteomes" id="UP001224533">
    <property type="component" value="Plasmid unnamed1"/>
</dbReference>
<gene>
    <name evidence="1" type="ORF">O2U02_10055</name>
</gene>
<dbReference type="RefSeq" id="WP_283474882.1">
    <property type="nucleotide sequence ID" value="NZ_CP114502.1"/>
</dbReference>